<organism evidence="4 5">
    <name type="scientific">Brettanomyces naardenensis</name>
    <name type="common">Yeast</name>
    <dbReference type="NCBI Taxonomy" id="13370"/>
    <lineage>
        <taxon>Eukaryota</taxon>
        <taxon>Fungi</taxon>
        <taxon>Dikarya</taxon>
        <taxon>Ascomycota</taxon>
        <taxon>Saccharomycotina</taxon>
        <taxon>Pichiomycetes</taxon>
        <taxon>Pichiales</taxon>
        <taxon>Pichiaceae</taxon>
        <taxon>Brettanomyces</taxon>
    </lineage>
</organism>
<dbReference type="Gene3D" id="3.60.40.10">
    <property type="entry name" value="PPM-type phosphatase domain"/>
    <property type="match status" value="1"/>
</dbReference>
<keyword evidence="1" id="KW-0464">Manganese</keyword>
<dbReference type="Pfam" id="PF07228">
    <property type="entry name" value="SpoIIE"/>
    <property type="match status" value="1"/>
</dbReference>
<sequence>MFPVAEKKVITWMTLGCHGGLAVPLNASFHTIRKSPFYHSYIRPGPSVSIEYRLVWLHYRSIGSTSGFSEDAFNRFRSFHNGDQFTKQFTEGAAQFTASVAYSPKSRPNSIINNEQREEEEEEEADDDDDEDDGKSGEFVSGFKKMVQGSKSKGLSPAATSPTGEDNYIIGYTDSGLILGVLDGVGGWAEQGYDSSAISRELAAKITKIYLEGSKSTPAEILDDAFRQVKDEGKVDVGSTTVSFGLVDAKTRKLEAVNLGDSWFGVFRKQDNGRYKCFYQSKEQTYYFNAPYQLSIIPQKLLKEAEKSGTKYLINVPEDADRYSVQLEPQDVVIFTTDGMVDNVFPEDLEIYLDDSLKEEASYEDLGEIGKVLVSKVVVLARNPNFNSVFSQRLSKITGQDYIGGKPDDVTAVMMYVSKPTD</sequence>
<comment type="similarity">
    <text evidence="1">Belongs to the PP2C family.</text>
</comment>
<dbReference type="SMART" id="SM00331">
    <property type="entry name" value="PP2C_SIG"/>
    <property type="match status" value="1"/>
</dbReference>
<dbReference type="GO" id="GO:0004722">
    <property type="term" value="F:protein serine/threonine phosphatase activity"/>
    <property type="evidence" value="ECO:0007669"/>
    <property type="project" value="UniProtKB-EC"/>
</dbReference>
<feature type="compositionally biased region" description="Acidic residues" evidence="2">
    <location>
        <begin position="117"/>
        <end position="133"/>
    </location>
</feature>
<keyword evidence="1" id="KW-0904">Protein phosphatase</keyword>
<evidence type="ECO:0000259" key="3">
    <source>
        <dbReference type="PROSITE" id="PS51746"/>
    </source>
</evidence>
<dbReference type="AlphaFoldDB" id="A0A448YHL6"/>
<dbReference type="InterPro" id="IPR036457">
    <property type="entry name" value="PPM-type-like_dom_sf"/>
</dbReference>
<dbReference type="PANTHER" id="PTHR12320">
    <property type="entry name" value="PROTEIN PHOSPHATASE 2C"/>
    <property type="match status" value="1"/>
</dbReference>
<dbReference type="PANTHER" id="PTHR12320:SF1">
    <property type="entry name" value="PROTEIN PHOSPHATASE PTC7 HOMOLOG"/>
    <property type="match status" value="1"/>
</dbReference>
<comment type="cofactor">
    <cofactor evidence="1">
        <name>Mg(2+)</name>
        <dbReference type="ChEBI" id="CHEBI:18420"/>
    </cofactor>
</comment>
<dbReference type="EMBL" id="CAACVR010000003">
    <property type="protein sequence ID" value="VEU20368.1"/>
    <property type="molecule type" value="Genomic_DNA"/>
</dbReference>
<dbReference type="FunCoup" id="A0A448YHL6">
    <property type="interactions" value="678"/>
</dbReference>
<feature type="compositionally biased region" description="Polar residues" evidence="2">
    <location>
        <begin position="105"/>
        <end position="114"/>
    </location>
</feature>
<dbReference type="InterPro" id="IPR001932">
    <property type="entry name" value="PPM-type_phosphatase-like_dom"/>
</dbReference>
<keyword evidence="1" id="KW-0479">Metal-binding</keyword>
<dbReference type="OrthoDB" id="60843at2759"/>
<dbReference type="SMART" id="SM00332">
    <property type="entry name" value="PP2Cc"/>
    <property type="match status" value="1"/>
</dbReference>
<evidence type="ECO:0000313" key="4">
    <source>
        <dbReference type="EMBL" id="VEU20368.1"/>
    </source>
</evidence>
<dbReference type="GO" id="GO:0046872">
    <property type="term" value="F:metal ion binding"/>
    <property type="evidence" value="ECO:0007669"/>
    <property type="project" value="UniProtKB-UniRule"/>
</dbReference>
<proteinExistence type="inferred from homology"/>
<feature type="domain" description="PPM-type phosphatase" evidence="3">
    <location>
        <begin position="147"/>
        <end position="417"/>
    </location>
</feature>
<feature type="region of interest" description="Disordered" evidence="2">
    <location>
        <begin position="105"/>
        <end position="139"/>
    </location>
</feature>
<comment type="catalytic activity">
    <reaction evidence="1">
        <text>O-phospho-L-seryl-[protein] + H2O = L-seryl-[protein] + phosphate</text>
        <dbReference type="Rhea" id="RHEA:20629"/>
        <dbReference type="Rhea" id="RHEA-COMP:9863"/>
        <dbReference type="Rhea" id="RHEA-COMP:11604"/>
        <dbReference type="ChEBI" id="CHEBI:15377"/>
        <dbReference type="ChEBI" id="CHEBI:29999"/>
        <dbReference type="ChEBI" id="CHEBI:43474"/>
        <dbReference type="ChEBI" id="CHEBI:83421"/>
        <dbReference type="EC" id="3.1.3.16"/>
    </reaction>
</comment>
<keyword evidence="1" id="KW-0460">Magnesium</keyword>
<reference evidence="4 5" key="1">
    <citation type="submission" date="2018-12" db="EMBL/GenBank/DDBJ databases">
        <authorList>
            <person name="Tiukova I."/>
            <person name="Dainat J."/>
        </authorList>
    </citation>
    <scope>NUCLEOTIDE SEQUENCE [LARGE SCALE GENOMIC DNA]</scope>
</reference>
<dbReference type="PROSITE" id="PS51746">
    <property type="entry name" value="PPM_2"/>
    <property type="match status" value="1"/>
</dbReference>
<dbReference type="InterPro" id="IPR039123">
    <property type="entry name" value="PPTC7"/>
</dbReference>
<name>A0A448YHL6_BRENA</name>
<protein>
    <recommendedName>
        <fullName evidence="1">Protein phosphatase</fullName>
        <ecNumber evidence="1">3.1.3.16</ecNumber>
    </recommendedName>
</protein>
<keyword evidence="5" id="KW-1185">Reference proteome</keyword>
<dbReference type="EC" id="3.1.3.16" evidence="1"/>
<dbReference type="SUPFAM" id="SSF81606">
    <property type="entry name" value="PP2C-like"/>
    <property type="match status" value="1"/>
</dbReference>
<evidence type="ECO:0000313" key="5">
    <source>
        <dbReference type="Proteomes" id="UP000290900"/>
    </source>
</evidence>
<comment type="cofactor">
    <cofactor evidence="1">
        <name>Mn(2+)</name>
        <dbReference type="ChEBI" id="CHEBI:29035"/>
    </cofactor>
</comment>
<dbReference type="InParanoid" id="A0A448YHL6"/>
<dbReference type="Proteomes" id="UP000290900">
    <property type="component" value="Unassembled WGS sequence"/>
</dbReference>
<evidence type="ECO:0000256" key="2">
    <source>
        <dbReference type="SAM" id="MobiDB-lite"/>
    </source>
</evidence>
<accession>A0A448YHL6</accession>
<comment type="catalytic activity">
    <reaction evidence="1">
        <text>O-phospho-L-threonyl-[protein] + H2O = L-threonyl-[protein] + phosphate</text>
        <dbReference type="Rhea" id="RHEA:47004"/>
        <dbReference type="Rhea" id="RHEA-COMP:11060"/>
        <dbReference type="Rhea" id="RHEA-COMP:11605"/>
        <dbReference type="ChEBI" id="CHEBI:15377"/>
        <dbReference type="ChEBI" id="CHEBI:30013"/>
        <dbReference type="ChEBI" id="CHEBI:43474"/>
        <dbReference type="ChEBI" id="CHEBI:61977"/>
        <dbReference type="EC" id="3.1.3.16"/>
    </reaction>
</comment>
<evidence type="ECO:0000256" key="1">
    <source>
        <dbReference type="RuleBase" id="RU366020"/>
    </source>
</evidence>
<gene>
    <name evidence="4" type="ORF">BRENAR_LOCUS1103</name>
</gene>
<dbReference type="STRING" id="13370.A0A448YHL6"/>
<keyword evidence="1" id="KW-0378">Hydrolase</keyword>